<dbReference type="SUPFAM" id="SSF161111">
    <property type="entry name" value="Cation efflux protein transmembrane domain-like"/>
    <property type="match status" value="1"/>
</dbReference>
<comment type="subcellular location">
    <subcellularLocation>
        <location evidence="1">Membrane</location>
        <topology evidence="1">Multi-pass membrane protein</topology>
    </subcellularLocation>
</comment>
<dbReference type="GO" id="GO:0016020">
    <property type="term" value="C:membrane"/>
    <property type="evidence" value="ECO:0007669"/>
    <property type="project" value="UniProtKB-SubCell"/>
</dbReference>
<keyword evidence="5" id="KW-0862">Zinc</keyword>
<dbReference type="InterPro" id="IPR002524">
    <property type="entry name" value="Cation_efflux"/>
</dbReference>
<dbReference type="RefSeq" id="XP_046042448.1">
    <property type="nucleotide sequence ID" value="XM_046185178.1"/>
</dbReference>
<evidence type="ECO:0000256" key="2">
    <source>
        <dbReference type="ARBA" id="ARBA00008873"/>
    </source>
</evidence>
<dbReference type="Proteomes" id="UP000720189">
    <property type="component" value="Unassembled WGS sequence"/>
</dbReference>
<keyword evidence="6 9" id="KW-1133">Transmembrane helix</keyword>
<dbReference type="OrthoDB" id="9944568at2759"/>
<dbReference type="GO" id="GO:0005385">
    <property type="term" value="F:zinc ion transmembrane transporter activity"/>
    <property type="evidence" value="ECO:0007669"/>
    <property type="project" value="TreeGrafter"/>
</dbReference>
<evidence type="ECO:0000256" key="1">
    <source>
        <dbReference type="ARBA" id="ARBA00004141"/>
    </source>
</evidence>
<evidence type="ECO:0000259" key="10">
    <source>
        <dbReference type="Pfam" id="PF01545"/>
    </source>
</evidence>
<dbReference type="AlphaFoldDB" id="A0A9P9FYU2"/>
<dbReference type="PANTHER" id="PTHR45820">
    <property type="entry name" value="FI23527P1"/>
    <property type="match status" value="1"/>
</dbReference>
<evidence type="ECO:0000259" key="11">
    <source>
        <dbReference type="Pfam" id="PF16916"/>
    </source>
</evidence>
<evidence type="ECO:0000256" key="9">
    <source>
        <dbReference type="SAM" id="Phobius"/>
    </source>
</evidence>
<evidence type="ECO:0000313" key="12">
    <source>
        <dbReference type="EMBL" id="KAH7224387.1"/>
    </source>
</evidence>
<accession>A0A9P9FYU2</accession>
<dbReference type="GO" id="GO:0006882">
    <property type="term" value="P:intracellular zinc ion homeostasis"/>
    <property type="evidence" value="ECO:0007669"/>
    <property type="project" value="TreeGrafter"/>
</dbReference>
<feature type="transmembrane region" description="Helical" evidence="9">
    <location>
        <begin position="251"/>
        <end position="272"/>
    </location>
</feature>
<gene>
    <name evidence="12" type="ORF">BKA55DRAFT_214365</name>
</gene>
<feature type="transmembrane region" description="Helical" evidence="9">
    <location>
        <begin position="278"/>
        <end position="303"/>
    </location>
</feature>
<dbReference type="NCBIfam" id="TIGR01297">
    <property type="entry name" value="CDF"/>
    <property type="match status" value="1"/>
</dbReference>
<feature type="domain" description="Cation efflux protein transmembrane" evidence="10">
    <location>
        <begin position="10"/>
        <end position="303"/>
    </location>
</feature>
<evidence type="ECO:0000256" key="7">
    <source>
        <dbReference type="ARBA" id="ARBA00023136"/>
    </source>
</evidence>
<comment type="similarity">
    <text evidence="2">Belongs to the cation diffusion facilitator (CDF) transporter (TC 2.A.4) family. SLC30A subfamily.</text>
</comment>
<reference evidence="12" key="1">
    <citation type="journal article" date="2021" name="Nat. Commun.">
        <title>Genetic determinants of endophytism in the Arabidopsis root mycobiome.</title>
        <authorList>
            <person name="Mesny F."/>
            <person name="Miyauchi S."/>
            <person name="Thiergart T."/>
            <person name="Pickel B."/>
            <person name="Atanasova L."/>
            <person name="Karlsson M."/>
            <person name="Huettel B."/>
            <person name="Barry K.W."/>
            <person name="Haridas S."/>
            <person name="Chen C."/>
            <person name="Bauer D."/>
            <person name="Andreopoulos W."/>
            <person name="Pangilinan J."/>
            <person name="LaButti K."/>
            <person name="Riley R."/>
            <person name="Lipzen A."/>
            <person name="Clum A."/>
            <person name="Drula E."/>
            <person name="Henrissat B."/>
            <person name="Kohler A."/>
            <person name="Grigoriev I.V."/>
            <person name="Martin F.M."/>
            <person name="Hacquard S."/>
        </authorList>
    </citation>
    <scope>NUCLEOTIDE SEQUENCE</scope>
    <source>
        <strain evidence="12">MPI-CAGE-AT-0023</strain>
    </source>
</reference>
<keyword evidence="4 9" id="KW-0812">Transmembrane</keyword>
<feature type="transmembrane region" description="Helical" evidence="9">
    <location>
        <begin position="110"/>
        <end position="130"/>
    </location>
</feature>
<dbReference type="InterPro" id="IPR027469">
    <property type="entry name" value="Cation_efflux_TMD_sf"/>
</dbReference>
<dbReference type="InterPro" id="IPR058533">
    <property type="entry name" value="Cation_efflux_TM"/>
</dbReference>
<feature type="compositionally biased region" description="Polar residues" evidence="8">
    <location>
        <begin position="398"/>
        <end position="412"/>
    </location>
</feature>
<feature type="transmembrane region" description="Helical" evidence="9">
    <location>
        <begin position="75"/>
        <end position="98"/>
    </location>
</feature>
<keyword evidence="7 9" id="KW-0472">Membrane</keyword>
<dbReference type="EMBL" id="JAGMUX010000026">
    <property type="protein sequence ID" value="KAH7224387.1"/>
    <property type="molecule type" value="Genomic_DNA"/>
</dbReference>
<dbReference type="GeneID" id="70215132"/>
<keyword evidence="3" id="KW-0813">Transport</keyword>
<sequence>MEESNKLAGAALVVDILELLAKLTVGVAFHSTAFVADALRSIYVIVSRVMARWSAQVVHRPSTAKYSFGLVRIEIVTVMLSAALLFGLSIAIVIDAISQFIDLEPMTEPFVIFITGASCLALNLVSRVFMQARYTVGSAMGRKPSVSEGRTSRSNKTRDQRQQDESGEFGNHGFALSTISGPNDNNKDMDESKIANRRMGEFLRTLSRVRDYFNIWKVLISTLWERLISADPQATVSLRSRTVSLWDSSNALGDICITLAALLVWKVPVASIQYLDPALAMSIALLSMYFAYRLIVAASAILLQATPSTIDTNVVKEAVQSIDGVVSAHHVHIFALNENKLICSMHVHPLSRATAGERFMEVMRQIRRVLRTYGAHSTTIQPEFCHDETETIPLLQAGQTEGGNWQQPSSLETKSKSF</sequence>
<comment type="caution">
    <text evidence="12">The sequence shown here is derived from an EMBL/GenBank/DDBJ whole genome shotgun (WGS) entry which is preliminary data.</text>
</comment>
<feature type="region of interest" description="Disordered" evidence="8">
    <location>
        <begin position="398"/>
        <end position="418"/>
    </location>
</feature>
<organism evidence="12 13">
    <name type="scientific">Fusarium redolens</name>
    <dbReference type="NCBI Taxonomy" id="48865"/>
    <lineage>
        <taxon>Eukaryota</taxon>
        <taxon>Fungi</taxon>
        <taxon>Dikarya</taxon>
        <taxon>Ascomycota</taxon>
        <taxon>Pezizomycotina</taxon>
        <taxon>Sordariomycetes</taxon>
        <taxon>Hypocreomycetidae</taxon>
        <taxon>Hypocreales</taxon>
        <taxon>Nectriaceae</taxon>
        <taxon>Fusarium</taxon>
        <taxon>Fusarium redolens species complex</taxon>
    </lineage>
</organism>
<name>A0A9P9FYU2_FUSRE</name>
<evidence type="ECO:0000256" key="5">
    <source>
        <dbReference type="ARBA" id="ARBA00022833"/>
    </source>
</evidence>
<evidence type="ECO:0000256" key="3">
    <source>
        <dbReference type="ARBA" id="ARBA00022448"/>
    </source>
</evidence>
<keyword evidence="13" id="KW-1185">Reference proteome</keyword>
<dbReference type="Pfam" id="PF01545">
    <property type="entry name" value="Cation_efflux"/>
    <property type="match status" value="1"/>
</dbReference>
<dbReference type="Pfam" id="PF16916">
    <property type="entry name" value="ZT_dimer"/>
    <property type="match status" value="1"/>
</dbReference>
<protein>
    <submittedName>
        <fullName evidence="12">Cation efflux protein</fullName>
    </submittedName>
</protein>
<evidence type="ECO:0000313" key="13">
    <source>
        <dbReference type="Proteomes" id="UP000720189"/>
    </source>
</evidence>
<dbReference type="Gene3D" id="1.20.1510.10">
    <property type="entry name" value="Cation efflux protein transmembrane domain"/>
    <property type="match status" value="1"/>
</dbReference>
<feature type="region of interest" description="Disordered" evidence="8">
    <location>
        <begin position="141"/>
        <end position="190"/>
    </location>
</feature>
<dbReference type="PANTHER" id="PTHR45820:SF4">
    <property type="entry name" value="ZINC TRANSPORTER 63C, ISOFORM F"/>
    <property type="match status" value="1"/>
</dbReference>
<evidence type="ECO:0000256" key="8">
    <source>
        <dbReference type="SAM" id="MobiDB-lite"/>
    </source>
</evidence>
<dbReference type="InterPro" id="IPR027470">
    <property type="entry name" value="Cation_efflux_CTD"/>
</dbReference>
<evidence type="ECO:0000256" key="6">
    <source>
        <dbReference type="ARBA" id="ARBA00022989"/>
    </source>
</evidence>
<feature type="domain" description="Cation efflux protein cytoplasmic" evidence="11">
    <location>
        <begin position="307"/>
        <end position="383"/>
    </location>
</feature>
<proteinExistence type="inferred from homology"/>
<evidence type="ECO:0000256" key="4">
    <source>
        <dbReference type="ARBA" id="ARBA00022692"/>
    </source>
</evidence>